<evidence type="ECO:0000313" key="2">
    <source>
        <dbReference type="EMBL" id="KAI4538499.1"/>
    </source>
</evidence>
<sequence>MTWGAAGELTPGPGLLFGTTSKGMKGKEHFHSGLKLATIAGVQIAAERKELSSANLPFSSSDRALSLSIPGPKSTLMQSKLIMERKPSSYCSSLLFLVGQNKLCEAPQSSTWLWKLLILLEILTLVKLESYNSTILDNSILGRQQAQKATKMPESAKAKDKKAGNSLEKLKKAELSTIGGLGEEHQEFQRTGKYGP</sequence>
<gene>
    <name evidence="2" type="ORF">MG293_011902</name>
</gene>
<evidence type="ECO:0000313" key="3">
    <source>
        <dbReference type="Proteomes" id="UP001214576"/>
    </source>
</evidence>
<protein>
    <submittedName>
        <fullName evidence="2">Uncharacterized protein</fullName>
    </submittedName>
</protein>
<dbReference type="AlphaFoldDB" id="A0AAD4U5S7"/>
<dbReference type="EMBL" id="JAKZEL010000013">
    <property type="protein sequence ID" value="KAI4538499.1"/>
    <property type="molecule type" value="Genomic_DNA"/>
</dbReference>
<proteinExistence type="predicted"/>
<name>A0AAD4U5S7_OVIAM</name>
<feature type="region of interest" description="Disordered" evidence="1">
    <location>
        <begin position="148"/>
        <end position="169"/>
    </location>
</feature>
<comment type="caution">
    <text evidence="2">The sequence shown here is derived from an EMBL/GenBank/DDBJ whole genome shotgun (WGS) entry which is preliminary data.</text>
</comment>
<reference evidence="2" key="1">
    <citation type="submission" date="2022-03" db="EMBL/GenBank/DDBJ databases">
        <title>Genomic analyses of argali, domestic sheep and their hybrids provide insights into chromosomal evolution, heterosis and genetic basis of agronomic traits.</title>
        <authorList>
            <person name="Li M."/>
        </authorList>
    </citation>
    <scope>NUCLEOTIDE SEQUENCE</scope>
    <source>
        <strain evidence="2">CAU-MHL-2022a</strain>
        <tissue evidence="2">Skin</tissue>
    </source>
</reference>
<feature type="compositionally biased region" description="Basic and acidic residues" evidence="1">
    <location>
        <begin position="154"/>
        <end position="169"/>
    </location>
</feature>
<organism evidence="2 3">
    <name type="scientific">Ovis ammon polii</name>
    <dbReference type="NCBI Taxonomy" id="230172"/>
    <lineage>
        <taxon>Eukaryota</taxon>
        <taxon>Metazoa</taxon>
        <taxon>Chordata</taxon>
        <taxon>Craniata</taxon>
        <taxon>Vertebrata</taxon>
        <taxon>Euteleostomi</taxon>
        <taxon>Mammalia</taxon>
        <taxon>Eutheria</taxon>
        <taxon>Laurasiatheria</taxon>
        <taxon>Artiodactyla</taxon>
        <taxon>Ruminantia</taxon>
        <taxon>Pecora</taxon>
        <taxon>Bovidae</taxon>
        <taxon>Caprinae</taxon>
        <taxon>Ovis</taxon>
    </lineage>
</organism>
<accession>A0AAD4U5S7</accession>
<keyword evidence="3" id="KW-1185">Reference proteome</keyword>
<dbReference type="Proteomes" id="UP001214576">
    <property type="component" value="Unassembled WGS sequence"/>
</dbReference>
<evidence type="ECO:0000256" key="1">
    <source>
        <dbReference type="SAM" id="MobiDB-lite"/>
    </source>
</evidence>